<evidence type="ECO:0000313" key="3">
    <source>
        <dbReference type="Proteomes" id="UP001434883"/>
    </source>
</evidence>
<feature type="compositionally biased region" description="Polar residues" evidence="1">
    <location>
        <begin position="53"/>
        <end position="62"/>
    </location>
</feature>
<name>A0ABV0R9Q5_9TELE</name>
<evidence type="ECO:0000313" key="2">
    <source>
        <dbReference type="EMBL" id="MEQ2204217.1"/>
    </source>
</evidence>
<feature type="region of interest" description="Disordered" evidence="1">
    <location>
        <begin position="1"/>
        <end position="63"/>
    </location>
</feature>
<gene>
    <name evidence="2" type="ORF">XENOCAPTIV_009823</name>
</gene>
<accession>A0ABV0R9Q5</accession>
<organism evidence="2 3">
    <name type="scientific">Xenoophorus captivus</name>
    <dbReference type="NCBI Taxonomy" id="1517983"/>
    <lineage>
        <taxon>Eukaryota</taxon>
        <taxon>Metazoa</taxon>
        <taxon>Chordata</taxon>
        <taxon>Craniata</taxon>
        <taxon>Vertebrata</taxon>
        <taxon>Euteleostomi</taxon>
        <taxon>Actinopterygii</taxon>
        <taxon>Neopterygii</taxon>
        <taxon>Teleostei</taxon>
        <taxon>Neoteleostei</taxon>
        <taxon>Acanthomorphata</taxon>
        <taxon>Ovalentaria</taxon>
        <taxon>Atherinomorphae</taxon>
        <taxon>Cyprinodontiformes</taxon>
        <taxon>Goodeidae</taxon>
        <taxon>Xenoophorus</taxon>
    </lineage>
</organism>
<protein>
    <submittedName>
        <fullName evidence="2">Uncharacterized protein</fullName>
    </submittedName>
</protein>
<dbReference type="Proteomes" id="UP001434883">
    <property type="component" value="Unassembled WGS sequence"/>
</dbReference>
<keyword evidence="3" id="KW-1185">Reference proteome</keyword>
<sequence>MCGNSNMDRWLKRKSTSVEGQLAPQKTQQERLTAGGGAEASDVGSHPKPLDSHTGSTGNIMKQSKDRFQANWLKIYPWLEHNNGEMNCSIYKMYGAVPFYEPVL</sequence>
<dbReference type="EMBL" id="JAHRIN010035796">
    <property type="protein sequence ID" value="MEQ2204217.1"/>
    <property type="molecule type" value="Genomic_DNA"/>
</dbReference>
<reference evidence="2 3" key="1">
    <citation type="submission" date="2021-06" db="EMBL/GenBank/DDBJ databases">
        <authorList>
            <person name="Palmer J.M."/>
        </authorList>
    </citation>
    <scope>NUCLEOTIDE SEQUENCE [LARGE SCALE GENOMIC DNA]</scope>
    <source>
        <strain evidence="2 3">XC_2019</strain>
        <tissue evidence="2">Muscle</tissue>
    </source>
</reference>
<proteinExistence type="predicted"/>
<comment type="caution">
    <text evidence="2">The sequence shown here is derived from an EMBL/GenBank/DDBJ whole genome shotgun (WGS) entry which is preliminary data.</text>
</comment>
<evidence type="ECO:0000256" key="1">
    <source>
        <dbReference type="SAM" id="MobiDB-lite"/>
    </source>
</evidence>